<dbReference type="Gene3D" id="2.20.28.160">
    <property type="match status" value="1"/>
</dbReference>
<organism evidence="1">
    <name type="scientific">Meiothermus ruber</name>
    <dbReference type="NCBI Taxonomy" id="277"/>
    <lineage>
        <taxon>Bacteria</taxon>
        <taxon>Thermotogati</taxon>
        <taxon>Deinococcota</taxon>
        <taxon>Deinococci</taxon>
        <taxon>Thermales</taxon>
        <taxon>Thermaceae</taxon>
        <taxon>Meiothermus</taxon>
    </lineage>
</organism>
<reference evidence="1" key="1">
    <citation type="journal article" date="2020" name="mSystems">
        <title>Genome- and Community-Level Interaction Insights into Carbon Utilization and Element Cycling Functions of Hydrothermarchaeota in Hydrothermal Sediment.</title>
        <authorList>
            <person name="Zhou Z."/>
            <person name="Liu Y."/>
            <person name="Xu W."/>
            <person name="Pan J."/>
            <person name="Luo Z.H."/>
            <person name="Li M."/>
        </authorList>
    </citation>
    <scope>NUCLEOTIDE SEQUENCE [LARGE SCALE GENOMIC DNA]</scope>
    <source>
        <strain evidence="1">SpSt-524</strain>
    </source>
</reference>
<evidence type="ECO:0000313" key="1">
    <source>
        <dbReference type="EMBL" id="HFG19312.1"/>
    </source>
</evidence>
<accession>A0A7C3DNY3</accession>
<dbReference type="AlphaFoldDB" id="A0A7C3DNY3"/>
<dbReference type="EMBL" id="DSWI01000008">
    <property type="protein sequence ID" value="HFG19312.1"/>
    <property type="molecule type" value="Genomic_DNA"/>
</dbReference>
<evidence type="ECO:0008006" key="2">
    <source>
        <dbReference type="Google" id="ProtNLM"/>
    </source>
</evidence>
<dbReference type="Pfam" id="PF21344">
    <property type="entry name" value="Zn_ribbon_LysW"/>
    <property type="match status" value="1"/>
</dbReference>
<sequence length="60" mass="6586">METLEVSKCPVCGELVEVADARVGLEVECPECGEVLRVVGTHPLKLYYALDPDEEPLPDE</sequence>
<protein>
    <recommendedName>
        <fullName evidence="2">Lysine biosynthesis protein LysW</fullName>
    </recommendedName>
</protein>
<dbReference type="InterPro" id="IPR005906">
    <property type="entry name" value="LysW"/>
</dbReference>
<proteinExistence type="predicted"/>
<comment type="caution">
    <text evidence="1">The sequence shown here is derived from an EMBL/GenBank/DDBJ whole genome shotgun (WGS) entry which is preliminary data.</text>
</comment>
<name>A0A7C3DNY3_MEIRU</name>
<gene>
    <name evidence="1" type="ORF">ENS82_01135</name>
</gene>